<keyword evidence="4 5" id="KW-0173">Coenzyme A biosynthesis</keyword>
<dbReference type="GO" id="GO:0004140">
    <property type="term" value="F:dephospho-CoA kinase activity"/>
    <property type="evidence" value="ECO:0007669"/>
    <property type="project" value="UniProtKB-UniRule"/>
</dbReference>
<evidence type="ECO:0000256" key="6">
    <source>
        <dbReference type="NCBIfam" id="TIGR00152"/>
    </source>
</evidence>
<comment type="function">
    <text evidence="5">Catalyzes the phosphorylation of the 3'-hydroxyl group of dephosphocoenzyme A to form coenzyme A.</text>
</comment>
<feature type="binding site" evidence="5">
    <location>
        <begin position="22"/>
        <end position="27"/>
    </location>
    <ligand>
        <name>ATP</name>
        <dbReference type="ChEBI" id="CHEBI:30616"/>
    </ligand>
</feature>
<keyword evidence="5" id="KW-0808">Transferase</keyword>
<dbReference type="PANTHER" id="PTHR10695:SF46">
    <property type="entry name" value="BIFUNCTIONAL COENZYME A SYNTHASE-RELATED"/>
    <property type="match status" value="1"/>
</dbReference>
<evidence type="ECO:0000256" key="3">
    <source>
        <dbReference type="ARBA" id="ARBA00022840"/>
    </source>
</evidence>
<dbReference type="Pfam" id="PF01121">
    <property type="entry name" value="CoaE"/>
    <property type="match status" value="1"/>
</dbReference>
<dbReference type="GO" id="GO:0015937">
    <property type="term" value="P:coenzyme A biosynthetic process"/>
    <property type="evidence" value="ECO:0007669"/>
    <property type="project" value="UniProtKB-UniRule"/>
</dbReference>
<dbReference type="SUPFAM" id="SSF52540">
    <property type="entry name" value="P-loop containing nucleoside triphosphate hydrolases"/>
    <property type="match status" value="1"/>
</dbReference>
<organism evidence="7 8">
    <name type="scientific">Ectothiorhodospira mobilis</name>
    <dbReference type="NCBI Taxonomy" id="195064"/>
    <lineage>
        <taxon>Bacteria</taxon>
        <taxon>Pseudomonadati</taxon>
        <taxon>Pseudomonadota</taxon>
        <taxon>Gammaproteobacteria</taxon>
        <taxon>Chromatiales</taxon>
        <taxon>Ectothiorhodospiraceae</taxon>
        <taxon>Ectothiorhodospira</taxon>
    </lineage>
</organism>
<evidence type="ECO:0000256" key="1">
    <source>
        <dbReference type="ARBA" id="ARBA00009018"/>
    </source>
</evidence>
<dbReference type="RefSeq" id="WP_090484972.1">
    <property type="nucleotide sequence ID" value="NZ_FOUO01000007.1"/>
</dbReference>
<gene>
    <name evidence="5" type="primary">coaE</name>
    <name evidence="7" type="ORF">SAMN05421721_10771</name>
</gene>
<evidence type="ECO:0000256" key="2">
    <source>
        <dbReference type="ARBA" id="ARBA00022741"/>
    </source>
</evidence>
<dbReference type="GO" id="GO:0005737">
    <property type="term" value="C:cytoplasm"/>
    <property type="evidence" value="ECO:0007669"/>
    <property type="project" value="UniProtKB-SubCell"/>
</dbReference>
<dbReference type="UniPathway" id="UPA00241">
    <property type="reaction ID" value="UER00356"/>
</dbReference>
<dbReference type="PANTHER" id="PTHR10695">
    <property type="entry name" value="DEPHOSPHO-COA KINASE-RELATED"/>
    <property type="match status" value="1"/>
</dbReference>
<dbReference type="GO" id="GO:0005524">
    <property type="term" value="F:ATP binding"/>
    <property type="evidence" value="ECO:0007669"/>
    <property type="project" value="UniProtKB-UniRule"/>
</dbReference>
<keyword evidence="2 5" id="KW-0547">Nucleotide-binding</keyword>
<reference evidence="7 8" key="1">
    <citation type="submission" date="2016-10" db="EMBL/GenBank/DDBJ databases">
        <authorList>
            <person name="de Groot N.N."/>
        </authorList>
    </citation>
    <scope>NUCLEOTIDE SEQUENCE [LARGE SCALE GENOMIC DNA]</scope>
    <source>
        <strain evidence="7 8">DSM 4180</strain>
    </source>
</reference>
<evidence type="ECO:0000313" key="7">
    <source>
        <dbReference type="EMBL" id="SFM49589.1"/>
    </source>
</evidence>
<comment type="subcellular location">
    <subcellularLocation>
        <location evidence="5">Cytoplasm</location>
    </subcellularLocation>
</comment>
<accession>A0A1I4RBJ7</accession>
<dbReference type="AlphaFoldDB" id="A0A1I4RBJ7"/>
<dbReference type="EMBL" id="FOUO01000007">
    <property type="protein sequence ID" value="SFM49589.1"/>
    <property type="molecule type" value="Genomic_DNA"/>
</dbReference>
<keyword evidence="5 7" id="KW-0418">Kinase</keyword>
<dbReference type="CDD" id="cd02022">
    <property type="entry name" value="DPCK"/>
    <property type="match status" value="1"/>
</dbReference>
<proteinExistence type="inferred from homology"/>
<dbReference type="Proteomes" id="UP000199556">
    <property type="component" value="Unassembled WGS sequence"/>
</dbReference>
<comment type="catalytic activity">
    <reaction evidence="5">
        <text>3'-dephospho-CoA + ATP = ADP + CoA + H(+)</text>
        <dbReference type="Rhea" id="RHEA:18245"/>
        <dbReference type="ChEBI" id="CHEBI:15378"/>
        <dbReference type="ChEBI" id="CHEBI:30616"/>
        <dbReference type="ChEBI" id="CHEBI:57287"/>
        <dbReference type="ChEBI" id="CHEBI:57328"/>
        <dbReference type="ChEBI" id="CHEBI:456216"/>
        <dbReference type="EC" id="2.7.1.24"/>
    </reaction>
</comment>
<comment type="similarity">
    <text evidence="1 5">Belongs to the CoaE family.</text>
</comment>
<dbReference type="InterPro" id="IPR027417">
    <property type="entry name" value="P-loop_NTPase"/>
</dbReference>
<dbReference type="NCBIfam" id="TIGR00152">
    <property type="entry name" value="dephospho-CoA kinase"/>
    <property type="match status" value="1"/>
</dbReference>
<protein>
    <recommendedName>
        <fullName evidence="5 6">Dephospho-CoA kinase</fullName>
        <ecNumber evidence="5 6">2.7.1.24</ecNumber>
    </recommendedName>
    <alternativeName>
        <fullName evidence="5">Dephosphocoenzyme A kinase</fullName>
    </alternativeName>
</protein>
<dbReference type="STRING" id="195064.SAMN05421721_10771"/>
<dbReference type="OrthoDB" id="9812943at2"/>
<comment type="pathway">
    <text evidence="5">Cofactor biosynthesis; coenzyme A biosynthesis; CoA from (R)-pantothenate: step 5/5.</text>
</comment>
<keyword evidence="5" id="KW-0963">Cytoplasm</keyword>
<dbReference type="InterPro" id="IPR001977">
    <property type="entry name" value="Depp_CoAkinase"/>
</dbReference>
<evidence type="ECO:0000256" key="5">
    <source>
        <dbReference type="HAMAP-Rule" id="MF_00376"/>
    </source>
</evidence>
<keyword evidence="3 5" id="KW-0067">ATP-binding</keyword>
<sequence length="213" mass="23068">MIPTPAASPTAPFTVGLTGGIGSGKSTVARLFEARGAGIIDADRVARQVVAPGTPGLRALVEAFGEDILDPRGQLDRAALRDRVFRNSQARHRLEGILHPMIWEAIDRQKSTTKAPYCLLVAPLLVESGMQHRVDRVLVVDCPQDLQRQRAGARDGVSPQQIQAILEAQAPRELRLQAADDVIDNSGPPSELEPRVEALHRRYLERAASAGDP</sequence>
<keyword evidence="8" id="KW-1185">Reference proteome</keyword>
<evidence type="ECO:0000313" key="8">
    <source>
        <dbReference type="Proteomes" id="UP000199556"/>
    </source>
</evidence>
<name>A0A1I4RBJ7_ECTMO</name>
<evidence type="ECO:0000256" key="4">
    <source>
        <dbReference type="ARBA" id="ARBA00022993"/>
    </source>
</evidence>
<dbReference type="Gene3D" id="3.40.50.300">
    <property type="entry name" value="P-loop containing nucleotide triphosphate hydrolases"/>
    <property type="match status" value="1"/>
</dbReference>
<dbReference type="EC" id="2.7.1.24" evidence="5 6"/>
<dbReference type="PROSITE" id="PS51219">
    <property type="entry name" value="DPCK"/>
    <property type="match status" value="1"/>
</dbReference>
<dbReference type="HAMAP" id="MF_00376">
    <property type="entry name" value="Dephospho_CoA_kinase"/>
    <property type="match status" value="1"/>
</dbReference>